<dbReference type="InterPro" id="IPR050698">
    <property type="entry name" value="MBL"/>
</dbReference>
<dbReference type="Gene3D" id="3.60.15.10">
    <property type="entry name" value="Ribonuclease Z/Hydroxyacylglutathione hydrolase-like"/>
    <property type="match status" value="1"/>
</dbReference>
<dbReference type="AlphaFoldDB" id="A0A1Y3BH84"/>
<feature type="domain" description="Integrator complex subunit 11 C-terminal" evidence="2">
    <location>
        <begin position="157"/>
        <end position="238"/>
    </location>
</feature>
<dbReference type="GO" id="GO:0005634">
    <property type="term" value="C:nucleus"/>
    <property type="evidence" value="ECO:0007669"/>
    <property type="project" value="TreeGrafter"/>
</dbReference>
<gene>
    <name evidence="3" type="ORF">BLA29_008590</name>
</gene>
<dbReference type="Pfam" id="PF07521">
    <property type="entry name" value="RMMBL"/>
    <property type="match status" value="1"/>
</dbReference>
<dbReference type="GO" id="GO:0004521">
    <property type="term" value="F:RNA endonuclease activity"/>
    <property type="evidence" value="ECO:0007669"/>
    <property type="project" value="TreeGrafter"/>
</dbReference>
<keyword evidence="4" id="KW-1185">Reference proteome</keyword>
<accession>A0A1Y3BH84</accession>
<sequence length="241" mass="27288">MVIMPGYCVAGTVGYRLLNGAKKIEFENKQFVDVKLQVRYMSFSAHADAKGIMTLIKQCEPKNVVLVHGEASKMAFLNGKIKNEFHIDCYYPANGETINIDIPISQAVDVDVNFLKRTITSGISDPKRQKLMHGTLKIDSNNSSILLCSKDELEQYGIKPFNITFKTYIKLEKEQSDSLSSEEITQVIYEKLKSSEKLSDQHVISKLNETEVQISQVLIQVLPNENDQNSKDIIIKWPEEV</sequence>
<dbReference type="GO" id="GO:0016180">
    <property type="term" value="P:snRNA processing"/>
    <property type="evidence" value="ECO:0007669"/>
    <property type="project" value="TreeGrafter"/>
</dbReference>
<evidence type="ECO:0000313" key="3">
    <source>
        <dbReference type="EMBL" id="OTF80280.1"/>
    </source>
</evidence>
<dbReference type="PANTHER" id="PTHR11203">
    <property type="entry name" value="CLEAVAGE AND POLYADENYLATION SPECIFICITY FACTOR FAMILY MEMBER"/>
    <property type="match status" value="1"/>
</dbReference>
<dbReference type="Pfam" id="PF21386">
    <property type="entry name" value="IntS11_C"/>
    <property type="match status" value="1"/>
</dbReference>
<name>A0A1Y3BH84_EURMA</name>
<dbReference type="PANTHER" id="PTHR11203:SF37">
    <property type="entry name" value="INTEGRATOR COMPLEX SUBUNIT 11"/>
    <property type="match status" value="1"/>
</dbReference>
<dbReference type="OrthoDB" id="10249535at2759"/>
<feature type="domain" description="Zn-dependent metallo-hydrolase RNA specificity" evidence="1">
    <location>
        <begin position="32"/>
        <end position="92"/>
    </location>
</feature>
<organism evidence="3 4">
    <name type="scientific">Euroglyphus maynei</name>
    <name type="common">Mayne's house dust mite</name>
    <dbReference type="NCBI Taxonomy" id="6958"/>
    <lineage>
        <taxon>Eukaryota</taxon>
        <taxon>Metazoa</taxon>
        <taxon>Ecdysozoa</taxon>
        <taxon>Arthropoda</taxon>
        <taxon>Chelicerata</taxon>
        <taxon>Arachnida</taxon>
        <taxon>Acari</taxon>
        <taxon>Acariformes</taxon>
        <taxon>Sarcoptiformes</taxon>
        <taxon>Astigmata</taxon>
        <taxon>Psoroptidia</taxon>
        <taxon>Analgoidea</taxon>
        <taxon>Pyroglyphidae</taxon>
        <taxon>Pyroglyphinae</taxon>
        <taxon>Euroglyphus</taxon>
    </lineage>
</organism>
<evidence type="ECO:0000259" key="2">
    <source>
        <dbReference type="Pfam" id="PF21386"/>
    </source>
</evidence>
<evidence type="ECO:0000259" key="1">
    <source>
        <dbReference type="Pfam" id="PF07521"/>
    </source>
</evidence>
<proteinExistence type="predicted"/>
<dbReference type="EMBL" id="MUJZ01019072">
    <property type="protein sequence ID" value="OTF80280.1"/>
    <property type="molecule type" value="Genomic_DNA"/>
</dbReference>
<dbReference type="InterPro" id="IPR011108">
    <property type="entry name" value="RMMBL"/>
</dbReference>
<reference evidence="3 4" key="1">
    <citation type="submission" date="2017-03" db="EMBL/GenBank/DDBJ databases">
        <title>Genome Survey of Euroglyphus maynei.</title>
        <authorList>
            <person name="Arlian L.G."/>
            <person name="Morgan M.S."/>
            <person name="Rider S.D."/>
        </authorList>
    </citation>
    <scope>NUCLEOTIDE SEQUENCE [LARGE SCALE GENOMIC DNA]</scope>
    <source>
        <strain evidence="3">Arlian Lab</strain>
        <tissue evidence="3">Whole body</tissue>
    </source>
</reference>
<evidence type="ECO:0000313" key="4">
    <source>
        <dbReference type="Proteomes" id="UP000194236"/>
    </source>
</evidence>
<protein>
    <submittedName>
        <fullName evidence="3">Endoribonuclease YSH1-like protein</fullName>
    </submittedName>
</protein>
<dbReference type="InterPro" id="IPR036866">
    <property type="entry name" value="RibonucZ/Hydroxyglut_hydro"/>
</dbReference>
<dbReference type="SUPFAM" id="SSF56281">
    <property type="entry name" value="Metallo-hydrolase/oxidoreductase"/>
    <property type="match status" value="1"/>
</dbReference>
<dbReference type="Proteomes" id="UP000194236">
    <property type="component" value="Unassembled WGS sequence"/>
</dbReference>
<dbReference type="InterPro" id="IPR048662">
    <property type="entry name" value="IntS11_C"/>
</dbReference>
<dbReference type="Gene3D" id="3.40.50.10890">
    <property type="match status" value="1"/>
</dbReference>
<comment type="caution">
    <text evidence="3">The sequence shown here is derived from an EMBL/GenBank/DDBJ whole genome shotgun (WGS) entry which is preliminary data.</text>
</comment>